<dbReference type="SUPFAM" id="SSF111352">
    <property type="entry name" value="Ammonium transporter"/>
    <property type="match status" value="1"/>
</dbReference>
<keyword evidence="5 6" id="KW-0472">Membrane</keyword>
<proteinExistence type="inferred from homology"/>
<dbReference type="STRING" id="106549.A0A540LV92"/>
<keyword evidence="4 6" id="KW-1133">Transmembrane helix</keyword>
<sequence>MPTQNDAFLGAIVNCHVILHNWYAVFISVVHDHLIVSYNFLSIGVVQGWAAIIMGMMSGSIPWYTMMVLHKKIGILSHVDDTMAVFHTHAVAGSLGGILAGFFVHPKLCRIFFLTENWQHYSGIAYGIHSGQVSAGFKQMGIQFLGLGFVVAVNVIITSIICMFLRQFIPLRLNSEQLQVGDDAIHREEAYAVWGDGEKYDGSKHNSVYGMEEFPVKAPKAEP</sequence>
<name>A0A540LV92_MALBA</name>
<keyword evidence="3 6" id="KW-0812">Transmembrane</keyword>
<feature type="transmembrane region" description="Helical" evidence="6">
    <location>
        <begin position="41"/>
        <end position="64"/>
    </location>
</feature>
<dbReference type="GO" id="GO:0008519">
    <property type="term" value="F:ammonium channel activity"/>
    <property type="evidence" value="ECO:0007669"/>
    <property type="project" value="InterPro"/>
</dbReference>
<feature type="domain" description="Ammonium transporter AmtB-like" evidence="7">
    <location>
        <begin position="44"/>
        <end position="191"/>
    </location>
</feature>
<gene>
    <name evidence="8" type="ORF">C1H46_024166</name>
</gene>
<comment type="subcellular location">
    <subcellularLocation>
        <location evidence="1">Membrane</location>
        <topology evidence="1">Multi-pass membrane protein</topology>
    </subcellularLocation>
</comment>
<feature type="transmembrane region" description="Helical" evidence="6">
    <location>
        <begin position="84"/>
        <end position="104"/>
    </location>
</feature>
<dbReference type="InterPro" id="IPR024041">
    <property type="entry name" value="NH4_transpt_AmtB-like_dom"/>
</dbReference>
<feature type="transmembrane region" description="Helical" evidence="6">
    <location>
        <begin position="7"/>
        <end position="29"/>
    </location>
</feature>
<dbReference type="PANTHER" id="PTHR43029:SF11">
    <property type="entry name" value="AMMONIUM TRANSPORTER"/>
    <property type="match status" value="1"/>
</dbReference>
<comment type="similarity">
    <text evidence="2">Belongs to the ammonia transporter channel (TC 1.A.11.2) family.</text>
</comment>
<evidence type="ECO:0000256" key="6">
    <source>
        <dbReference type="SAM" id="Phobius"/>
    </source>
</evidence>
<dbReference type="EMBL" id="VIEB01000457">
    <property type="protein sequence ID" value="TQD90249.1"/>
    <property type="molecule type" value="Genomic_DNA"/>
</dbReference>
<evidence type="ECO:0000256" key="3">
    <source>
        <dbReference type="ARBA" id="ARBA00022692"/>
    </source>
</evidence>
<evidence type="ECO:0000256" key="1">
    <source>
        <dbReference type="ARBA" id="ARBA00004141"/>
    </source>
</evidence>
<dbReference type="GO" id="GO:0005886">
    <property type="term" value="C:plasma membrane"/>
    <property type="evidence" value="ECO:0007669"/>
    <property type="project" value="TreeGrafter"/>
</dbReference>
<evidence type="ECO:0000259" key="7">
    <source>
        <dbReference type="Pfam" id="PF00909"/>
    </source>
</evidence>
<dbReference type="AlphaFoldDB" id="A0A540LV92"/>
<dbReference type="Proteomes" id="UP000315295">
    <property type="component" value="Unassembled WGS sequence"/>
</dbReference>
<evidence type="ECO:0000256" key="2">
    <source>
        <dbReference type="ARBA" id="ARBA00005887"/>
    </source>
</evidence>
<protein>
    <recommendedName>
        <fullName evidence="7">Ammonium transporter AmtB-like domain-containing protein</fullName>
    </recommendedName>
</protein>
<feature type="transmembrane region" description="Helical" evidence="6">
    <location>
        <begin position="144"/>
        <end position="165"/>
    </location>
</feature>
<reference evidence="8 9" key="1">
    <citation type="journal article" date="2019" name="G3 (Bethesda)">
        <title>Sequencing of a Wild Apple (Malus baccata) Genome Unravels the Differences Between Cultivated and Wild Apple Species Regarding Disease Resistance and Cold Tolerance.</title>
        <authorList>
            <person name="Chen X."/>
        </authorList>
    </citation>
    <scope>NUCLEOTIDE SEQUENCE [LARGE SCALE GENOMIC DNA]</scope>
    <source>
        <strain evidence="9">cv. Shandingzi</strain>
        <tissue evidence="8">Leaves</tissue>
    </source>
</reference>
<dbReference type="PANTHER" id="PTHR43029">
    <property type="entry name" value="AMMONIUM TRANSPORTER MEP2"/>
    <property type="match status" value="1"/>
</dbReference>
<dbReference type="InterPro" id="IPR001905">
    <property type="entry name" value="Ammonium_transpt"/>
</dbReference>
<comment type="caution">
    <text evidence="8">The sequence shown here is derived from an EMBL/GenBank/DDBJ whole genome shotgun (WGS) entry which is preliminary data.</text>
</comment>
<evidence type="ECO:0000256" key="5">
    <source>
        <dbReference type="ARBA" id="ARBA00023136"/>
    </source>
</evidence>
<evidence type="ECO:0000313" key="9">
    <source>
        <dbReference type="Proteomes" id="UP000315295"/>
    </source>
</evidence>
<dbReference type="Pfam" id="PF00909">
    <property type="entry name" value="Ammonium_transp"/>
    <property type="match status" value="1"/>
</dbReference>
<evidence type="ECO:0000256" key="4">
    <source>
        <dbReference type="ARBA" id="ARBA00022989"/>
    </source>
</evidence>
<dbReference type="InterPro" id="IPR029020">
    <property type="entry name" value="Ammonium/urea_transptr"/>
</dbReference>
<organism evidence="8 9">
    <name type="scientific">Malus baccata</name>
    <name type="common">Siberian crab apple</name>
    <name type="synonym">Pyrus baccata</name>
    <dbReference type="NCBI Taxonomy" id="106549"/>
    <lineage>
        <taxon>Eukaryota</taxon>
        <taxon>Viridiplantae</taxon>
        <taxon>Streptophyta</taxon>
        <taxon>Embryophyta</taxon>
        <taxon>Tracheophyta</taxon>
        <taxon>Spermatophyta</taxon>
        <taxon>Magnoliopsida</taxon>
        <taxon>eudicotyledons</taxon>
        <taxon>Gunneridae</taxon>
        <taxon>Pentapetalae</taxon>
        <taxon>rosids</taxon>
        <taxon>fabids</taxon>
        <taxon>Rosales</taxon>
        <taxon>Rosaceae</taxon>
        <taxon>Amygdaloideae</taxon>
        <taxon>Maleae</taxon>
        <taxon>Malus</taxon>
    </lineage>
</organism>
<evidence type="ECO:0000313" key="8">
    <source>
        <dbReference type="EMBL" id="TQD90249.1"/>
    </source>
</evidence>
<accession>A0A540LV92</accession>
<keyword evidence="9" id="KW-1185">Reference proteome</keyword>
<dbReference type="Gene3D" id="1.10.3430.10">
    <property type="entry name" value="Ammonium transporter AmtB like domains"/>
    <property type="match status" value="1"/>
</dbReference>